<evidence type="ECO:0000256" key="2">
    <source>
        <dbReference type="ARBA" id="ARBA00022475"/>
    </source>
</evidence>
<dbReference type="AlphaFoldDB" id="A0A0A6VNV4"/>
<feature type="transmembrane region" description="Helical" evidence="6">
    <location>
        <begin position="91"/>
        <end position="111"/>
    </location>
</feature>
<dbReference type="GO" id="GO:0005886">
    <property type="term" value="C:plasma membrane"/>
    <property type="evidence" value="ECO:0007669"/>
    <property type="project" value="UniProtKB-SubCell"/>
</dbReference>
<evidence type="ECO:0000256" key="5">
    <source>
        <dbReference type="ARBA" id="ARBA00023136"/>
    </source>
</evidence>
<evidence type="ECO:0000256" key="3">
    <source>
        <dbReference type="ARBA" id="ARBA00022692"/>
    </source>
</evidence>
<evidence type="ECO:0000259" key="7">
    <source>
        <dbReference type="Pfam" id="PF00482"/>
    </source>
</evidence>
<dbReference type="PANTHER" id="PTHR35007">
    <property type="entry name" value="INTEGRAL MEMBRANE PROTEIN-RELATED"/>
    <property type="match status" value="1"/>
</dbReference>
<evidence type="ECO:0000256" key="4">
    <source>
        <dbReference type="ARBA" id="ARBA00022989"/>
    </source>
</evidence>
<dbReference type="Proteomes" id="UP000030466">
    <property type="component" value="Unassembled WGS sequence"/>
</dbReference>
<accession>A0A0A6VNV4</accession>
<feature type="transmembrane region" description="Helical" evidence="6">
    <location>
        <begin position="267"/>
        <end position="288"/>
    </location>
</feature>
<reference evidence="8 9" key="1">
    <citation type="journal article" date="2003" name="Int. J. Syst. Evol. Microbiol.">
        <title>Kocuria polaris sp. nov., an orange-pigmented psychrophilic bacterium isolated from an Antarctic cyanobacterial mat sample.</title>
        <authorList>
            <person name="Reddy G.S."/>
            <person name="Prakash J.S."/>
            <person name="Prabahar V."/>
            <person name="Matsumoto G.I."/>
            <person name="Stackebrandt E."/>
            <person name="Shivaji S."/>
        </authorList>
    </citation>
    <scope>NUCLEOTIDE SEQUENCE [LARGE SCALE GENOMIC DNA]</scope>
    <source>
        <strain evidence="8 9">CMS 76or</strain>
    </source>
</reference>
<feature type="transmembrane region" description="Helical" evidence="6">
    <location>
        <begin position="6"/>
        <end position="31"/>
    </location>
</feature>
<dbReference type="PANTHER" id="PTHR35007:SF2">
    <property type="entry name" value="PILUS ASSEMBLE PROTEIN"/>
    <property type="match status" value="1"/>
</dbReference>
<name>A0A0A6VNV4_KOCRO</name>
<keyword evidence="3 6" id="KW-0812">Transmembrane</keyword>
<organism evidence="8 9">
    <name type="scientific">Kocuria rosea subsp. polaris</name>
    <dbReference type="NCBI Taxonomy" id="136273"/>
    <lineage>
        <taxon>Bacteria</taxon>
        <taxon>Bacillati</taxon>
        <taxon>Actinomycetota</taxon>
        <taxon>Actinomycetes</taxon>
        <taxon>Micrococcales</taxon>
        <taxon>Micrococcaceae</taxon>
        <taxon>Kocuria</taxon>
    </lineage>
</organism>
<proteinExistence type="predicted"/>
<evidence type="ECO:0000313" key="8">
    <source>
        <dbReference type="EMBL" id="KHD96341.1"/>
    </source>
</evidence>
<keyword evidence="5 6" id="KW-0472">Membrane</keyword>
<protein>
    <submittedName>
        <fullName evidence="8">Secretion system protein</fullName>
    </submittedName>
</protein>
<comment type="caution">
    <text evidence="8">The sequence shown here is derived from an EMBL/GenBank/DDBJ whole genome shotgun (WGS) entry which is preliminary data.</text>
</comment>
<evidence type="ECO:0000256" key="6">
    <source>
        <dbReference type="SAM" id="Phobius"/>
    </source>
</evidence>
<keyword evidence="2" id="KW-1003">Cell membrane</keyword>
<sequence length="291" mass="31176">MAPTLTYAAVALGAAFALALWAVFSTAGASARQVRDNLSRGFSAEVATVGGSARPTWGSLHRLTTPKGVARLDRLHALAGRPAAWPLSRLLAAKPLLAGVGLVLGVLLLTGNAGGRMLALVIVVTAVAYFVPDLLVYSRGIERQRAIGLELPDTLDQMLITVEAGLGFESAMSRAGENGKGPLAEELQRTLGDMRVGVPRKDAYLALEERTNVPDLRNFTRAVVQADVYGISISSVLRTQASEMRMKRKQRAEEQAMKIPVKITVPLMLLILPVLLLMIMGPVVLNAMEQF</sequence>
<comment type="subcellular location">
    <subcellularLocation>
        <location evidence="1">Cell membrane</location>
        <topology evidence="1">Multi-pass membrane protein</topology>
    </subcellularLocation>
</comment>
<dbReference type="OrthoDB" id="9810662at2"/>
<feature type="domain" description="Type II secretion system protein GspF" evidence="7">
    <location>
        <begin position="155"/>
        <end position="280"/>
    </location>
</feature>
<dbReference type="Pfam" id="PF00482">
    <property type="entry name" value="T2SSF"/>
    <property type="match status" value="1"/>
</dbReference>
<keyword evidence="9" id="KW-1185">Reference proteome</keyword>
<evidence type="ECO:0000256" key="1">
    <source>
        <dbReference type="ARBA" id="ARBA00004651"/>
    </source>
</evidence>
<gene>
    <name evidence="8" type="ORF">GY22_16125</name>
</gene>
<dbReference type="RefSeq" id="WP_035930122.1">
    <property type="nucleotide sequence ID" value="NZ_JSUH01000019.1"/>
</dbReference>
<evidence type="ECO:0000313" key="9">
    <source>
        <dbReference type="Proteomes" id="UP000030466"/>
    </source>
</evidence>
<keyword evidence="4 6" id="KW-1133">Transmembrane helix</keyword>
<dbReference type="InterPro" id="IPR018076">
    <property type="entry name" value="T2SS_GspF_dom"/>
</dbReference>
<dbReference type="EMBL" id="JSUH01000019">
    <property type="protein sequence ID" value="KHD96341.1"/>
    <property type="molecule type" value="Genomic_DNA"/>
</dbReference>
<feature type="transmembrane region" description="Helical" evidence="6">
    <location>
        <begin position="117"/>
        <end position="137"/>
    </location>
</feature>